<dbReference type="CDD" id="cd00093">
    <property type="entry name" value="HTH_XRE"/>
    <property type="match status" value="1"/>
</dbReference>
<dbReference type="InterPro" id="IPR010982">
    <property type="entry name" value="Lambda_DNA-bd_dom_sf"/>
</dbReference>
<dbReference type="Pfam" id="PF01381">
    <property type="entry name" value="HTH_3"/>
    <property type="match status" value="1"/>
</dbReference>
<feature type="domain" description="HTH cro/C1-type" evidence="1">
    <location>
        <begin position="9"/>
        <end position="62"/>
    </location>
</feature>
<sequence length="135" mass="15034">MKPTIGKRLKAWRKHLGLTQEEFSSRTGLHIGVVRKYENGVNVPGGEALVAIGKTGVNLNWLLLGQGDMCAEGEAKYPAFDDAYLRKIDAVKGLLDGLEEDRRNAVLEEIFSRVQEAKRVADLEELVREMARKLG</sequence>
<accession>A0ABV0EI44</accession>
<dbReference type="Gene3D" id="1.10.260.40">
    <property type="entry name" value="lambda repressor-like DNA-binding domains"/>
    <property type="match status" value="1"/>
</dbReference>
<evidence type="ECO:0000259" key="1">
    <source>
        <dbReference type="PROSITE" id="PS50943"/>
    </source>
</evidence>
<dbReference type="EMBL" id="JBAJEX010000009">
    <property type="protein sequence ID" value="MEO1767675.1"/>
    <property type="molecule type" value="Genomic_DNA"/>
</dbReference>
<dbReference type="InterPro" id="IPR001387">
    <property type="entry name" value="Cro/C1-type_HTH"/>
</dbReference>
<dbReference type="SMART" id="SM00530">
    <property type="entry name" value="HTH_XRE"/>
    <property type="match status" value="1"/>
</dbReference>
<evidence type="ECO:0000313" key="2">
    <source>
        <dbReference type="EMBL" id="MEO1767675.1"/>
    </source>
</evidence>
<name>A0ABV0EI44_9BURK</name>
<proteinExistence type="predicted"/>
<keyword evidence="3" id="KW-1185">Reference proteome</keyword>
<organism evidence="2 3">
    <name type="scientific">Thiobacter aerophilum</name>
    <dbReference type="NCBI Taxonomy" id="3121275"/>
    <lineage>
        <taxon>Bacteria</taxon>
        <taxon>Pseudomonadati</taxon>
        <taxon>Pseudomonadota</taxon>
        <taxon>Betaproteobacteria</taxon>
        <taxon>Burkholderiales</taxon>
        <taxon>Thiobacteraceae</taxon>
        <taxon>Thiobacter</taxon>
    </lineage>
</organism>
<protein>
    <submittedName>
        <fullName evidence="2">Helix-turn-helix domain-containing protein</fullName>
    </submittedName>
</protein>
<dbReference type="Proteomes" id="UP001482231">
    <property type="component" value="Unassembled WGS sequence"/>
</dbReference>
<reference evidence="2 3" key="1">
    <citation type="submission" date="2024-02" db="EMBL/GenBank/DDBJ databases">
        <title>New thermophilic sulfur-oxidizing bacteria from a hot springs of the Uzon caldera (Kamchatka, Russia).</title>
        <authorList>
            <person name="Dukat A.M."/>
            <person name="Elcheninov A.G."/>
            <person name="Frolov E.N."/>
        </authorList>
    </citation>
    <scope>NUCLEOTIDE SEQUENCE [LARGE SCALE GENOMIC DNA]</scope>
    <source>
        <strain evidence="2 3">AK1</strain>
    </source>
</reference>
<dbReference type="RefSeq" id="WP_347308787.1">
    <property type="nucleotide sequence ID" value="NZ_JBAJEX010000009.1"/>
</dbReference>
<dbReference type="SUPFAM" id="SSF47413">
    <property type="entry name" value="lambda repressor-like DNA-binding domains"/>
    <property type="match status" value="1"/>
</dbReference>
<evidence type="ECO:0000313" key="3">
    <source>
        <dbReference type="Proteomes" id="UP001482231"/>
    </source>
</evidence>
<dbReference type="PROSITE" id="PS50943">
    <property type="entry name" value="HTH_CROC1"/>
    <property type="match status" value="1"/>
</dbReference>
<gene>
    <name evidence="2" type="ORF">V6E02_10680</name>
</gene>
<comment type="caution">
    <text evidence="2">The sequence shown here is derived from an EMBL/GenBank/DDBJ whole genome shotgun (WGS) entry which is preliminary data.</text>
</comment>